<organism evidence="1 2">
    <name type="scientific">Alicyclobacillus sendaiensis PA2</name>
    <dbReference type="NCBI Taxonomy" id="3029425"/>
    <lineage>
        <taxon>Bacteria</taxon>
        <taxon>Bacillati</taxon>
        <taxon>Bacillota</taxon>
        <taxon>Bacilli</taxon>
        <taxon>Bacillales</taxon>
        <taxon>Alicyclobacillaceae</taxon>
        <taxon>Alicyclobacillus</taxon>
    </lineage>
</organism>
<keyword evidence="2" id="KW-1185">Reference proteome</keyword>
<accession>A0ABT6Y1P6</accession>
<evidence type="ECO:0000313" key="2">
    <source>
        <dbReference type="Proteomes" id="UP001529245"/>
    </source>
</evidence>
<protein>
    <submittedName>
        <fullName evidence="1">Toxin-antitoxin system HicB family antitoxin</fullName>
    </submittedName>
</protein>
<dbReference type="InterPro" id="IPR010985">
    <property type="entry name" value="Ribbon_hlx_hlx"/>
</dbReference>
<proteinExistence type="predicted"/>
<reference evidence="1 2" key="1">
    <citation type="submission" date="2023-04" db="EMBL/GenBank/DDBJ databases">
        <title>A. sendaiensis sub sp. chiapanensis a novel subspecie with specific adaptation in bacterial cell wall isolated from an active volcano.</title>
        <authorList>
            <person name="Alvarez Gutierrez P.E."/>
            <person name="Ortiz Cortes L.Y."/>
        </authorList>
    </citation>
    <scope>NUCLEOTIDE SEQUENCE [LARGE SCALE GENOMIC DNA]</scope>
    <source>
        <strain evidence="1 2">PA2</strain>
    </source>
</reference>
<dbReference type="RefSeq" id="WP_206832094.1">
    <property type="nucleotide sequence ID" value="NZ_JASGCB010000043.1"/>
</dbReference>
<gene>
    <name evidence="1" type="ORF">QID03_14060</name>
</gene>
<dbReference type="SUPFAM" id="SSF47598">
    <property type="entry name" value="Ribbon-helix-helix"/>
    <property type="match status" value="1"/>
</dbReference>
<comment type="caution">
    <text evidence="1">The sequence shown here is derived from an EMBL/GenBank/DDBJ whole genome shotgun (WGS) entry which is preliminary data.</text>
</comment>
<name>A0ABT6Y1P6_ALISE</name>
<dbReference type="Proteomes" id="UP001529245">
    <property type="component" value="Unassembled WGS sequence"/>
</dbReference>
<dbReference type="Pfam" id="PF05534">
    <property type="entry name" value="HicB"/>
    <property type="match status" value="1"/>
</dbReference>
<dbReference type="EMBL" id="JASGCB010000043">
    <property type="protein sequence ID" value="MDI9261281.1"/>
    <property type="molecule type" value="Genomic_DNA"/>
</dbReference>
<sequence>MSHIDIKVNSPYTEAVGGEIKVNSPERVQVTVRISKNLDEALAMQAKKLGVTKNAYIAMVLSRVPEIQESMKSMKGTVEHEHTA</sequence>
<dbReference type="InterPro" id="IPR008651">
    <property type="entry name" value="Uncharacterised_HicB"/>
</dbReference>
<evidence type="ECO:0000313" key="1">
    <source>
        <dbReference type="EMBL" id="MDI9261281.1"/>
    </source>
</evidence>